<dbReference type="OrthoDB" id="9806643at2"/>
<evidence type="ECO:0000256" key="1">
    <source>
        <dbReference type="ARBA" id="ARBA00022603"/>
    </source>
</evidence>
<comment type="catalytic activity">
    <reaction evidence="5">
        <text>pseudouridine(1915) in 23S rRNA + S-adenosyl-L-methionine = N(3)-methylpseudouridine(1915) in 23S rRNA + S-adenosyl-L-homocysteine + H(+)</text>
        <dbReference type="Rhea" id="RHEA:42752"/>
        <dbReference type="Rhea" id="RHEA-COMP:10221"/>
        <dbReference type="Rhea" id="RHEA-COMP:10222"/>
        <dbReference type="ChEBI" id="CHEBI:15378"/>
        <dbReference type="ChEBI" id="CHEBI:57856"/>
        <dbReference type="ChEBI" id="CHEBI:59789"/>
        <dbReference type="ChEBI" id="CHEBI:65314"/>
        <dbReference type="ChEBI" id="CHEBI:74486"/>
        <dbReference type="EC" id="2.1.1.177"/>
    </reaction>
</comment>
<feature type="binding site" evidence="5">
    <location>
        <position position="68"/>
    </location>
    <ligand>
        <name>S-adenosyl-L-methionine</name>
        <dbReference type="ChEBI" id="CHEBI:59789"/>
    </ligand>
</feature>
<dbReference type="NCBIfam" id="NF000989">
    <property type="entry name" value="PRK00103.2-3"/>
    <property type="match status" value="1"/>
</dbReference>
<dbReference type="PIRSF" id="PIRSF004505">
    <property type="entry name" value="MT_bac"/>
    <property type="match status" value="1"/>
</dbReference>
<keyword evidence="1 5" id="KW-0489">Methyltransferase</keyword>
<feature type="binding site" evidence="5">
    <location>
        <begin position="119"/>
        <end position="124"/>
    </location>
    <ligand>
        <name>S-adenosyl-L-methionine</name>
        <dbReference type="ChEBI" id="CHEBI:59789"/>
    </ligand>
</feature>
<dbReference type="GO" id="GO:0005737">
    <property type="term" value="C:cytoplasm"/>
    <property type="evidence" value="ECO:0007669"/>
    <property type="project" value="UniProtKB-SubCell"/>
</dbReference>
<keyword evidence="7" id="KW-1185">Reference proteome</keyword>
<proteinExistence type="inferred from homology"/>
<dbReference type="HAMAP" id="MF_00658">
    <property type="entry name" value="23SrRNA_methyltr_H"/>
    <property type="match status" value="1"/>
</dbReference>
<dbReference type="InterPro" id="IPR003742">
    <property type="entry name" value="RlmH-like"/>
</dbReference>
<evidence type="ECO:0000313" key="7">
    <source>
        <dbReference type="Proteomes" id="UP000321523"/>
    </source>
</evidence>
<dbReference type="AlphaFoldDB" id="A0A512DLD8"/>
<dbReference type="EC" id="2.1.1.177" evidence="5"/>
<evidence type="ECO:0000256" key="5">
    <source>
        <dbReference type="HAMAP-Rule" id="MF_00658"/>
    </source>
</evidence>
<name>A0A512DLD8_9PROT</name>
<comment type="subcellular location">
    <subcellularLocation>
        <location evidence="5">Cytoplasm</location>
    </subcellularLocation>
</comment>
<gene>
    <name evidence="5 6" type="primary">rlmH</name>
    <name evidence="6" type="ORF">SAE02_14230</name>
</gene>
<keyword evidence="2 5" id="KW-0808">Transferase</keyword>
<comment type="function">
    <text evidence="5">Specifically methylates the pseudouridine at position 1915 (m3Psi1915) in 23S rRNA.</text>
</comment>
<accession>A0A512DLD8</accession>
<comment type="caution">
    <text evidence="6">The sequence shown here is derived from an EMBL/GenBank/DDBJ whole genome shotgun (WGS) entry which is preliminary data.</text>
</comment>
<protein>
    <recommendedName>
        <fullName evidence="5">Ribosomal RNA large subunit methyltransferase H</fullName>
        <ecNumber evidence="5">2.1.1.177</ecNumber>
    </recommendedName>
    <alternativeName>
        <fullName evidence="5">23S rRNA (pseudouridine1915-N3)-methyltransferase</fullName>
    </alternativeName>
    <alternativeName>
        <fullName evidence="5">23S rRNA m3Psi1915 methyltransferase</fullName>
    </alternativeName>
    <alternativeName>
        <fullName evidence="5">rRNA (pseudouridine-N3-)-methyltransferase RlmH</fullName>
    </alternativeName>
</protein>
<dbReference type="InterPro" id="IPR029028">
    <property type="entry name" value="Alpha/beta_knot_MTases"/>
</dbReference>
<dbReference type="CDD" id="cd18081">
    <property type="entry name" value="RlmH-like"/>
    <property type="match status" value="1"/>
</dbReference>
<keyword evidence="5" id="KW-0963">Cytoplasm</keyword>
<evidence type="ECO:0000256" key="3">
    <source>
        <dbReference type="ARBA" id="ARBA00022691"/>
    </source>
</evidence>
<dbReference type="Gene3D" id="3.40.1280.10">
    <property type="match status" value="1"/>
</dbReference>
<dbReference type="SUPFAM" id="SSF75217">
    <property type="entry name" value="alpha/beta knot"/>
    <property type="match status" value="1"/>
</dbReference>
<dbReference type="Pfam" id="PF02590">
    <property type="entry name" value="SPOUT_MTase"/>
    <property type="match status" value="1"/>
</dbReference>
<dbReference type="Proteomes" id="UP000321523">
    <property type="component" value="Unassembled WGS sequence"/>
</dbReference>
<dbReference type="PANTHER" id="PTHR33603">
    <property type="entry name" value="METHYLTRANSFERASE"/>
    <property type="match status" value="1"/>
</dbReference>
<evidence type="ECO:0000256" key="4">
    <source>
        <dbReference type="ARBA" id="ARBA00038303"/>
    </source>
</evidence>
<comment type="subunit">
    <text evidence="5">Homodimer.</text>
</comment>
<keyword evidence="3 5" id="KW-0949">S-adenosyl-L-methionine</keyword>
<reference evidence="6 7" key="1">
    <citation type="submission" date="2019-07" db="EMBL/GenBank/DDBJ databases">
        <title>Whole genome shotgun sequence of Skermanella aerolata NBRC 106429.</title>
        <authorList>
            <person name="Hosoyama A."/>
            <person name="Uohara A."/>
            <person name="Ohji S."/>
            <person name="Ichikawa N."/>
        </authorList>
    </citation>
    <scope>NUCLEOTIDE SEQUENCE [LARGE SCALE GENOMIC DNA]</scope>
    <source>
        <strain evidence="6 7">NBRC 106429</strain>
    </source>
</reference>
<dbReference type="PANTHER" id="PTHR33603:SF1">
    <property type="entry name" value="RIBOSOMAL RNA LARGE SUBUNIT METHYLTRANSFERASE H"/>
    <property type="match status" value="1"/>
</dbReference>
<dbReference type="RefSeq" id="WP_044433035.1">
    <property type="nucleotide sequence ID" value="NZ_BJYZ01000006.1"/>
</dbReference>
<comment type="similarity">
    <text evidence="4 5">Belongs to the RNA methyltransferase RlmH family.</text>
</comment>
<feature type="binding site" evidence="5">
    <location>
        <position position="100"/>
    </location>
    <ligand>
        <name>S-adenosyl-L-methionine</name>
        <dbReference type="ChEBI" id="CHEBI:59789"/>
    </ligand>
</feature>
<sequence>MKIWLAAVGRARAGAARDLYDEYARRMTWPLTLKEVESKKRAPPDELKRLEADLLLAAVPNAAMIVALDERGTTLSSERFAERLGVWRDQGVGDVAFLIGGADGHGDAVGKRADLMLALGPMTWPHLMVRAMIAEQLYRAQQILAGHPYHRA</sequence>
<dbReference type="InterPro" id="IPR029026">
    <property type="entry name" value="tRNA_m1G_MTases_N"/>
</dbReference>
<evidence type="ECO:0000313" key="6">
    <source>
        <dbReference type="EMBL" id="GEO37275.1"/>
    </source>
</evidence>
<keyword evidence="5" id="KW-0698">rRNA processing</keyword>
<dbReference type="GO" id="GO:0070038">
    <property type="term" value="F:rRNA (pseudouridine-N3-)-methyltransferase activity"/>
    <property type="evidence" value="ECO:0007669"/>
    <property type="project" value="UniProtKB-UniRule"/>
</dbReference>
<organism evidence="6 7">
    <name type="scientific">Skermanella aerolata</name>
    <dbReference type="NCBI Taxonomy" id="393310"/>
    <lineage>
        <taxon>Bacteria</taxon>
        <taxon>Pseudomonadati</taxon>
        <taxon>Pseudomonadota</taxon>
        <taxon>Alphaproteobacteria</taxon>
        <taxon>Rhodospirillales</taxon>
        <taxon>Azospirillaceae</taxon>
        <taxon>Skermanella</taxon>
    </lineage>
</organism>
<dbReference type="EMBL" id="BJYZ01000006">
    <property type="protein sequence ID" value="GEO37275.1"/>
    <property type="molecule type" value="Genomic_DNA"/>
</dbReference>
<evidence type="ECO:0000256" key="2">
    <source>
        <dbReference type="ARBA" id="ARBA00022679"/>
    </source>
</evidence>